<dbReference type="EMBL" id="AOII01000035">
    <property type="protein sequence ID" value="ELY80201.1"/>
    <property type="molecule type" value="Genomic_DNA"/>
</dbReference>
<dbReference type="RefSeq" id="WP_006184578.1">
    <property type="nucleotide sequence ID" value="NZ_AOII01000035.1"/>
</dbReference>
<accession>L9Z2S2</accession>
<reference evidence="1 2" key="1">
    <citation type="journal article" date="2014" name="PLoS Genet.">
        <title>Phylogenetically driven sequencing of extremely halophilic archaea reveals strategies for static and dynamic osmo-response.</title>
        <authorList>
            <person name="Becker E.A."/>
            <person name="Seitzer P.M."/>
            <person name="Tritt A."/>
            <person name="Larsen D."/>
            <person name="Krusor M."/>
            <person name="Yao A.I."/>
            <person name="Wu D."/>
            <person name="Madern D."/>
            <person name="Eisen J.A."/>
            <person name="Darling A.E."/>
            <person name="Facciotti M.T."/>
        </authorList>
    </citation>
    <scope>NUCLEOTIDE SEQUENCE [LARGE SCALE GENOMIC DNA]</scope>
    <source>
        <strain evidence="1 2">DSM 3751</strain>
    </source>
</reference>
<organism evidence="1 2">
    <name type="scientific">Natrinema pallidum DSM 3751</name>
    <dbReference type="NCBI Taxonomy" id="1227495"/>
    <lineage>
        <taxon>Archaea</taxon>
        <taxon>Methanobacteriati</taxon>
        <taxon>Methanobacteriota</taxon>
        <taxon>Stenosarchaea group</taxon>
        <taxon>Halobacteria</taxon>
        <taxon>Halobacteriales</taxon>
        <taxon>Natrialbaceae</taxon>
        <taxon>Natrinema</taxon>
    </lineage>
</organism>
<sequence>MSEIRVIDRHVEAFDTVSVSEKATPKYDRNDGRIRAAYPADASDEREYVFSIYRYGDADTFEVADGAKILDYGEGVAHVLTPADAYKGDE</sequence>
<gene>
    <name evidence="1" type="ORF">C487_05039</name>
</gene>
<dbReference type="PATRIC" id="fig|1227495.3.peg.1004"/>
<dbReference type="OrthoDB" id="373967at2157"/>
<evidence type="ECO:0000313" key="2">
    <source>
        <dbReference type="Proteomes" id="UP000011618"/>
    </source>
</evidence>
<name>L9Z2S2_9EURY</name>
<evidence type="ECO:0000313" key="1">
    <source>
        <dbReference type="EMBL" id="ELY80201.1"/>
    </source>
</evidence>
<protein>
    <submittedName>
        <fullName evidence="1">Uncharacterized protein</fullName>
    </submittedName>
</protein>
<dbReference type="Proteomes" id="UP000011618">
    <property type="component" value="Unassembled WGS sequence"/>
</dbReference>
<dbReference type="AlphaFoldDB" id="L9Z2S2"/>
<proteinExistence type="predicted"/>
<comment type="caution">
    <text evidence="1">The sequence shown here is derived from an EMBL/GenBank/DDBJ whole genome shotgun (WGS) entry which is preliminary data.</text>
</comment>